<dbReference type="GO" id="GO:0016020">
    <property type="term" value="C:membrane"/>
    <property type="evidence" value="ECO:0007669"/>
    <property type="project" value="GOC"/>
</dbReference>
<dbReference type="GO" id="GO:0009245">
    <property type="term" value="P:lipid A biosynthetic process"/>
    <property type="evidence" value="ECO:0007669"/>
    <property type="project" value="TreeGrafter"/>
</dbReference>
<feature type="transmembrane region" description="Helical" evidence="3">
    <location>
        <begin position="36"/>
        <end position="55"/>
    </location>
</feature>
<accession>A0A0F6YKS3</accession>
<feature type="transmembrane region" description="Helical" evidence="3">
    <location>
        <begin position="136"/>
        <end position="156"/>
    </location>
</feature>
<dbReference type="STRING" id="927083.DB32_005865"/>
<dbReference type="InterPro" id="IPR004843">
    <property type="entry name" value="Calcineurin-like_PHP"/>
</dbReference>
<dbReference type="SUPFAM" id="SSF56300">
    <property type="entry name" value="Metallo-dependent phosphatases"/>
    <property type="match status" value="1"/>
</dbReference>
<name>A0A0F6YKS3_9BACT</name>
<dbReference type="Gene3D" id="3.60.21.10">
    <property type="match status" value="1"/>
</dbReference>
<evidence type="ECO:0000313" key="6">
    <source>
        <dbReference type="Proteomes" id="UP000034883"/>
    </source>
</evidence>
<evidence type="ECO:0000259" key="4">
    <source>
        <dbReference type="Pfam" id="PF00149"/>
    </source>
</evidence>
<keyword evidence="6" id="KW-1185">Reference proteome</keyword>
<dbReference type="PANTHER" id="PTHR31302">
    <property type="entry name" value="TRANSMEMBRANE PROTEIN WITH METALLOPHOSPHOESTERASE DOMAIN-RELATED"/>
    <property type="match status" value="1"/>
</dbReference>
<feature type="transmembrane region" description="Helical" evidence="3">
    <location>
        <begin position="6"/>
        <end position="24"/>
    </location>
</feature>
<feature type="domain" description="Calcineurin-like phosphoesterase" evidence="4">
    <location>
        <begin position="180"/>
        <end position="349"/>
    </location>
</feature>
<dbReference type="AlphaFoldDB" id="A0A0F6YKS3"/>
<dbReference type="GO" id="GO:0046872">
    <property type="term" value="F:metal ion binding"/>
    <property type="evidence" value="ECO:0007669"/>
    <property type="project" value="UniProtKB-KW"/>
</dbReference>
<protein>
    <submittedName>
        <fullName evidence="5">Metallophosphoesterase</fullName>
    </submittedName>
</protein>
<evidence type="ECO:0000256" key="3">
    <source>
        <dbReference type="SAM" id="Phobius"/>
    </source>
</evidence>
<keyword evidence="2" id="KW-0378">Hydrolase</keyword>
<dbReference type="KEGG" id="samy:DB32_005865"/>
<keyword evidence="3" id="KW-0472">Membrane</keyword>
<dbReference type="PANTHER" id="PTHR31302:SF31">
    <property type="entry name" value="PHOSPHODIESTERASE YAEI"/>
    <property type="match status" value="1"/>
</dbReference>
<reference evidence="5 6" key="1">
    <citation type="submission" date="2015-03" db="EMBL/GenBank/DDBJ databases">
        <title>Genome assembly of Sandaracinus amylolyticus DSM 53668.</title>
        <authorList>
            <person name="Sharma G."/>
            <person name="Subramanian S."/>
        </authorList>
    </citation>
    <scope>NUCLEOTIDE SEQUENCE [LARGE SCALE GENOMIC DNA]</scope>
    <source>
        <strain evidence="5 6">DSM 53668</strain>
    </source>
</reference>
<evidence type="ECO:0000313" key="5">
    <source>
        <dbReference type="EMBL" id="AKF08716.1"/>
    </source>
</evidence>
<feature type="transmembrane region" description="Helical" evidence="3">
    <location>
        <begin position="75"/>
        <end position="98"/>
    </location>
</feature>
<dbReference type="Pfam" id="PF00149">
    <property type="entry name" value="Metallophos"/>
    <property type="match status" value="1"/>
</dbReference>
<dbReference type="InterPro" id="IPR051158">
    <property type="entry name" value="Metallophosphoesterase_sf"/>
</dbReference>
<sequence length="408" mass="43562">MMTRLIVFFAVVSVTLTLLIVYVTRRASWAARLGDRKSRVAAGAMTAVVLSPFLMRATGLESPDVVKLVVAQVGFALGLTVLISAGLLLPFDLLGAIARRITRWRAKPDETKAAEPAAVETPPSPTITRREMLSRAYVAGAVGVGASTAIYGVAFGRRDYVVEQVPIPLRGLPRTLDGYTIVQLSDVHVGTFIGERELAAAIDLVRGARPDLVVMTGDLVDHDPRYADLLGRFARRLGELGARDGVVAIPGNHDYYAGIDDVLGSLRAAGTRVLRNDAITIGDRGGRFALLGVDDVWAPRNGFGRGADLPATIARAERDAPRVLLCHNPEFFPEAAPHVDLQLSGHTHGGQVNFVVRPADLVLPHGYIAGHYVRDGAQIYVNRGFGTAGPPARVGAPPEVSRIVLTSA</sequence>
<keyword evidence="3" id="KW-1133">Transmembrane helix</keyword>
<evidence type="ECO:0000256" key="1">
    <source>
        <dbReference type="ARBA" id="ARBA00022723"/>
    </source>
</evidence>
<keyword evidence="1" id="KW-0479">Metal-binding</keyword>
<dbReference type="Proteomes" id="UP000034883">
    <property type="component" value="Chromosome"/>
</dbReference>
<evidence type="ECO:0000256" key="2">
    <source>
        <dbReference type="ARBA" id="ARBA00022801"/>
    </source>
</evidence>
<dbReference type="EMBL" id="CP011125">
    <property type="protein sequence ID" value="AKF08716.1"/>
    <property type="molecule type" value="Genomic_DNA"/>
</dbReference>
<gene>
    <name evidence="5" type="ORF">DB32_005865</name>
</gene>
<dbReference type="OrthoDB" id="9780884at2"/>
<dbReference type="CDD" id="cd07385">
    <property type="entry name" value="MPP_YkuE_C"/>
    <property type="match status" value="1"/>
</dbReference>
<dbReference type="GO" id="GO:0008758">
    <property type="term" value="F:UDP-2,3-diacylglucosamine hydrolase activity"/>
    <property type="evidence" value="ECO:0007669"/>
    <property type="project" value="TreeGrafter"/>
</dbReference>
<organism evidence="5 6">
    <name type="scientific">Sandaracinus amylolyticus</name>
    <dbReference type="NCBI Taxonomy" id="927083"/>
    <lineage>
        <taxon>Bacteria</taxon>
        <taxon>Pseudomonadati</taxon>
        <taxon>Myxococcota</taxon>
        <taxon>Polyangia</taxon>
        <taxon>Polyangiales</taxon>
        <taxon>Sandaracinaceae</taxon>
        <taxon>Sandaracinus</taxon>
    </lineage>
</organism>
<keyword evidence="3" id="KW-0812">Transmembrane</keyword>
<proteinExistence type="predicted"/>
<dbReference type="InterPro" id="IPR029052">
    <property type="entry name" value="Metallo-depent_PP-like"/>
</dbReference>